<proteinExistence type="predicted"/>
<gene>
    <name evidence="2" type="ORF">FHK87_19225</name>
</gene>
<dbReference type="AlphaFoldDB" id="A0A504J3Z7"/>
<dbReference type="OrthoDB" id="664873at2"/>
<evidence type="ECO:0000256" key="1">
    <source>
        <dbReference type="SAM" id="Phobius"/>
    </source>
</evidence>
<dbReference type="Proteomes" id="UP000315540">
    <property type="component" value="Unassembled WGS sequence"/>
</dbReference>
<dbReference type="EMBL" id="VFWZ01000007">
    <property type="protein sequence ID" value="TPN83355.1"/>
    <property type="molecule type" value="Genomic_DNA"/>
</dbReference>
<keyword evidence="1" id="KW-1133">Transmembrane helix</keyword>
<sequence length="270" mass="31273">MGNRSRLFIQKKDKEIVLFESNNSLPFFWLTLVDKGEVVRALKYWRKLEKLEQYGEEEEIMESLEEYSTYIEISRKSLLQNITIAKQLLSTHFSKVIALYGDFVDFIQSNLNEEDTLYIDMIQFSSFYDSVDIFEKVILQEIDAVHQKKARNITFLDSNDLIASGTGFVNLLFVDFSKCDTYQNALKNRKSAPVKNQVTYSSKSLGMNLILLILCPVFSWITYKMIMDDGFTTGEIVLGLSNLGFYAVSLFGITSQYNAFRRNMKRNSKK</sequence>
<comment type="caution">
    <text evidence="2">The sequence shown here is derived from an EMBL/GenBank/DDBJ whole genome shotgun (WGS) entry which is preliminary data.</text>
</comment>
<protein>
    <submittedName>
        <fullName evidence="2">Uncharacterized protein</fullName>
    </submittedName>
</protein>
<organism evidence="2 3">
    <name type="scientific">Aquimarina algicola</name>
    <dbReference type="NCBI Taxonomy" id="2589995"/>
    <lineage>
        <taxon>Bacteria</taxon>
        <taxon>Pseudomonadati</taxon>
        <taxon>Bacteroidota</taxon>
        <taxon>Flavobacteriia</taxon>
        <taxon>Flavobacteriales</taxon>
        <taxon>Flavobacteriaceae</taxon>
        <taxon>Aquimarina</taxon>
    </lineage>
</organism>
<keyword evidence="3" id="KW-1185">Reference proteome</keyword>
<evidence type="ECO:0000313" key="2">
    <source>
        <dbReference type="EMBL" id="TPN83355.1"/>
    </source>
</evidence>
<feature type="transmembrane region" description="Helical" evidence="1">
    <location>
        <begin position="243"/>
        <end position="260"/>
    </location>
</feature>
<keyword evidence="1" id="KW-0812">Transmembrane</keyword>
<keyword evidence="1" id="KW-0472">Membrane</keyword>
<evidence type="ECO:0000313" key="3">
    <source>
        <dbReference type="Proteomes" id="UP000315540"/>
    </source>
</evidence>
<accession>A0A504J3Z7</accession>
<reference evidence="2 3" key="1">
    <citation type="submission" date="2019-06" db="EMBL/GenBank/DDBJ databases">
        <authorList>
            <person name="Meng X."/>
        </authorList>
    </citation>
    <scope>NUCLEOTIDE SEQUENCE [LARGE SCALE GENOMIC DNA]</scope>
    <source>
        <strain evidence="2 3">M625</strain>
    </source>
</reference>
<feature type="transmembrane region" description="Helical" evidence="1">
    <location>
        <begin position="205"/>
        <end position="223"/>
    </location>
</feature>
<dbReference type="RefSeq" id="WP_140595408.1">
    <property type="nucleotide sequence ID" value="NZ_VFWZ01000007.1"/>
</dbReference>
<name>A0A504J3Z7_9FLAO</name>